<sequence length="352" mass="39790">MEENPYIKGRGAQFKSANRFERLQRVTEHEEGIDEDVSHESVRTMVFYEHPKKIINATDSPDMPQMYSINPYQGCEHGCIYCYARPTHEYWGFSAGLDFESKIVVKANAPQVLEASLLARNWKGEPVTLSGNTDCYQPLERKLEITRKLLLILQKYRNPVGIITKNALVTRDIDILKEMAQDGLAHVYLSVTTLDESLRQVLEPRTATSTMRLQTIQRLTEAGIPTGVMIAPIIPGLTDHEIPKIMQKVAEAGALTAGYTVVRLNGANGELFKDWVSKNFPNRAEKIWNQIAEIHGGEVSDSQFGRRMRGEGPIAEAINQLFKKAKSKYMHGREMPPYAQNTFRKGGNYSLF</sequence>
<keyword evidence="1" id="KW-0479">Metal-binding</keyword>
<evidence type="ECO:0000313" key="6">
    <source>
        <dbReference type="Proteomes" id="UP001168552"/>
    </source>
</evidence>
<dbReference type="SFLD" id="SFLDG01084">
    <property type="entry name" value="Uncharacterised_Radical_SAM_Su"/>
    <property type="match status" value="1"/>
</dbReference>
<evidence type="ECO:0000313" key="5">
    <source>
        <dbReference type="EMBL" id="MDN4166159.1"/>
    </source>
</evidence>
<protein>
    <submittedName>
        <fullName evidence="5">PA0069 family radical SAM protein</fullName>
    </submittedName>
</protein>
<dbReference type="InterPro" id="IPR006638">
    <property type="entry name" value="Elp3/MiaA/NifB-like_rSAM"/>
</dbReference>
<feature type="domain" description="Radical SAM core" evidence="4">
    <location>
        <begin position="61"/>
        <end position="298"/>
    </location>
</feature>
<dbReference type="InterPro" id="IPR058240">
    <property type="entry name" value="rSAM_sf"/>
</dbReference>
<gene>
    <name evidence="5" type="ORF">QWY31_11640</name>
</gene>
<dbReference type="PROSITE" id="PS51918">
    <property type="entry name" value="RADICAL_SAM"/>
    <property type="match status" value="1"/>
</dbReference>
<proteinExistence type="predicted"/>
<keyword evidence="6" id="KW-1185">Reference proteome</keyword>
<evidence type="ECO:0000256" key="3">
    <source>
        <dbReference type="ARBA" id="ARBA00023014"/>
    </source>
</evidence>
<evidence type="ECO:0000259" key="4">
    <source>
        <dbReference type="PROSITE" id="PS51918"/>
    </source>
</evidence>
<dbReference type="PANTHER" id="PTHR43432">
    <property type="entry name" value="SLR0285 PROTEIN"/>
    <property type="match status" value="1"/>
</dbReference>
<dbReference type="SFLD" id="SFLDS00029">
    <property type="entry name" value="Radical_SAM"/>
    <property type="match status" value="1"/>
</dbReference>
<evidence type="ECO:0000256" key="1">
    <source>
        <dbReference type="ARBA" id="ARBA00022723"/>
    </source>
</evidence>
<dbReference type="SUPFAM" id="SSF102114">
    <property type="entry name" value="Radical SAM enzymes"/>
    <property type="match status" value="1"/>
</dbReference>
<dbReference type="NCBIfam" id="NF033668">
    <property type="entry name" value="rSAM_PA0069"/>
    <property type="match status" value="1"/>
</dbReference>
<reference evidence="5" key="1">
    <citation type="submission" date="2023-06" db="EMBL/GenBank/DDBJ databases">
        <title>Cytophagales bacterium Strain LB-30, isolated from soil.</title>
        <authorList>
            <person name="Liu B."/>
        </authorList>
    </citation>
    <scope>NUCLEOTIDE SEQUENCE</scope>
    <source>
        <strain evidence="5">LB-30</strain>
    </source>
</reference>
<dbReference type="InterPro" id="IPR007197">
    <property type="entry name" value="rSAM"/>
</dbReference>
<comment type="caution">
    <text evidence="5">The sequence shown here is derived from an EMBL/GenBank/DDBJ whole genome shotgun (WGS) entry which is preliminary data.</text>
</comment>
<evidence type="ECO:0000256" key="2">
    <source>
        <dbReference type="ARBA" id="ARBA00023004"/>
    </source>
</evidence>
<dbReference type="RefSeq" id="WP_320004692.1">
    <property type="nucleotide sequence ID" value="NZ_JAUHJS010000005.1"/>
</dbReference>
<dbReference type="Gene3D" id="3.80.30.30">
    <property type="match status" value="1"/>
</dbReference>
<dbReference type="CDD" id="cd01335">
    <property type="entry name" value="Radical_SAM"/>
    <property type="match status" value="1"/>
</dbReference>
<keyword evidence="2" id="KW-0408">Iron</keyword>
<dbReference type="PANTHER" id="PTHR43432:SF3">
    <property type="entry name" value="SLR0285 PROTEIN"/>
    <property type="match status" value="1"/>
</dbReference>
<dbReference type="Pfam" id="PF04055">
    <property type="entry name" value="Radical_SAM"/>
    <property type="match status" value="1"/>
</dbReference>
<name>A0ABT8F713_9BACT</name>
<dbReference type="SMART" id="SM00729">
    <property type="entry name" value="Elp3"/>
    <property type="match status" value="1"/>
</dbReference>
<dbReference type="EMBL" id="JAUHJS010000005">
    <property type="protein sequence ID" value="MDN4166159.1"/>
    <property type="molecule type" value="Genomic_DNA"/>
</dbReference>
<keyword evidence="3" id="KW-0411">Iron-sulfur</keyword>
<dbReference type="Proteomes" id="UP001168552">
    <property type="component" value="Unassembled WGS sequence"/>
</dbReference>
<dbReference type="InterPro" id="IPR040086">
    <property type="entry name" value="MJ0683-like"/>
</dbReference>
<organism evidence="5 6">
    <name type="scientific">Shiella aurantiaca</name>
    <dbReference type="NCBI Taxonomy" id="3058365"/>
    <lineage>
        <taxon>Bacteria</taxon>
        <taxon>Pseudomonadati</taxon>
        <taxon>Bacteroidota</taxon>
        <taxon>Cytophagia</taxon>
        <taxon>Cytophagales</taxon>
        <taxon>Shiellaceae</taxon>
        <taxon>Shiella</taxon>
    </lineage>
</organism>
<accession>A0ABT8F713</accession>